<evidence type="ECO:0000313" key="2">
    <source>
        <dbReference type="Proteomes" id="UP001148313"/>
    </source>
</evidence>
<gene>
    <name evidence="1" type="ORF">OOZ53_22010</name>
</gene>
<dbReference type="RefSeq" id="WP_271091893.1">
    <property type="nucleotide sequence ID" value="NZ_JAPJZH010000018.1"/>
</dbReference>
<dbReference type="InterPro" id="IPR007438">
    <property type="entry name" value="DUF488"/>
</dbReference>
<name>A0ABT4VVN7_9HYPH</name>
<organism evidence="1 2">
    <name type="scientific">Hoeflea poritis</name>
    <dbReference type="NCBI Taxonomy" id="2993659"/>
    <lineage>
        <taxon>Bacteria</taxon>
        <taxon>Pseudomonadati</taxon>
        <taxon>Pseudomonadota</taxon>
        <taxon>Alphaproteobacteria</taxon>
        <taxon>Hyphomicrobiales</taxon>
        <taxon>Rhizobiaceae</taxon>
        <taxon>Hoeflea</taxon>
    </lineage>
</organism>
<dbReference type="Proteomes" id="UP001148313">
    <property type="component" value="Unassembled WGS sequence"/>
</dbReference>
<dbReference type="PANTHER" id="PTHR39337:SF1">
    <property type="entry name" value="BLR5642 PROTEIN"/>
    <property type="match status" value="1"/>
</dbReference>
<keyword evidence="2" id="KW-1185">Reference proteome</keyword>
<proteinExistence type="predicted"/>
<sequence>MGELLTIGYEGSNIADFVATLKRSDVKILIDVRELPLSRKKGFSKRALKGALEAADIQYTHFKDLGDPKPGRDAARAGDFATFRKIFSQHMRSPAAQAAIEEAIPLVKNGGACLLCFERCHSNCHRSIVASELLERTSLLIRHIGVQPGLAGAFAN</sequence>
<protein>
    <submittedName>
        <fullName evidence="1">DUF488 domain-containing protein</fullName>
    </submittedName>
</protein>
<dbReference type="Pfam" id="PF04343">
    <property type="entry name" value="DUF488"/>
    <property type="match status" value="1"/>
</dbReference>
<dbReference type="PANTHER" id="PTHR39337">
    <property type="entry name" value="BLR5642 PROTEIN"/>
    <property type="match status" value="1"/>
</dbReference>
<dbReference type="EMBL" id="JAPJZH010000018">
    <property type="protein sequence ID" value="MDA4848048.1"/>
    <property type="molecule type" value="Genomic_DNA"/>
</dbReference>
<dbReference type="InterPro" id="IPR014519">
    <property type="entry name" value="UCP024492"/>
</dbReference>
<accession>A0ABT4VVN7</accession>
<comment type="caution">
    <text evidence="1">The sequence shown here is derived from an EMBL/GenBank/DDBJ whole genome shotgun (WGS) entry which is preliminary data.</text>
</comment>
<reference evidence="1" key="1">
    <citation type="submission" date="2022-11" db="EMBL/GenBank/DDBJ databases">
        <title>Hoeflea poritis sp. nov., isolated from scleractinian coral Porites lutea.</title>
        <authorList>
            <person name="Zhang G."/>
            <person name="Wei Q."/>
            <person name="Cai L."/>
        </authorList>
    </citation>
    <scope>NUCLEOTIDE SEQUENCE</scope>
    <source>
        <strain evidence="1">E7-10</strain>
    </source>
</reference>
<evidence type="ECO:0000313" key="1">
    <source>
        <dbReference type="EMBL" id="MDA4848048.1"/>
    </source>
</evidence>
<dbReference type="PIRSF" id="PIRSF024492">
    <property type="entry name" value="UCP024492"/>
    <property type="match status" value="1"/>
</dbReference>